<evidence type="ECO:0000313" key="2">
    <source>
        <dbReference type="EMBL" id="TBU05727.1"/>
    </source>
</evidence>
<reference evidence="2 3" key="1">
    <citation type="submission" date="2017-12" db="EMBL/GenBank/DDBJ databases">
        <authorList>
            <person name="Pombert J.-F."/>
            <person name="Haag K.L."/>
            <person name="Ebert D."/>
        </authorList>
    </citation>
    <scope>NUCLEOTIDE SEQUENCE [LARGE SCALE GENOMIC DNA]</scope>
    <source>
        <strain evidence="2">IL-BN-2</strain>
    </source>
</reference>
<evidence type="ECO:0000256" key="1">
    <source>
        <dbReference type="SAM" id="Phobius"/>
    </source>
</evidence>
<keyword evidence="1" id="KW-1133">Transmembrane helix</keyword>
<dbReference type="VEuPathDB" id="MicrosporidiaDB:CWI36_1568p0010"/>
<evidence type="ECO:0000313" key="3">
    <source>
        <dbReference type="Proteomes" id="UP000293045"/>
    </source>
</evidence>
<name>A0A4Q9LCW8_9MICR</name>
<dbReference type="VEuPathDB" id="MicrosporidiaDB:CWI39_0633p0020"/>
<organism evidence="2 3">
    <name type="scientific">Hamiltosporidium magnivora</name>
    <dbReference type="NCBI Taxonomy" id="148818"/>
    <lineage>
        <taxon>Eukaryota</taxon>
        <taxon>Fungi</taxon>
        <taxon>Fungi incertae sedis</taxon>
        <taxon>Microsporidia</taxon>
        <taxon>Dubosqiidae</taxon>
        <taxon>Hamiltosporidium</taxon>
    </lineage>
</organism>
<feature type="transmembrane region" description="Helical" evidence="1">
    <location>
        <begin position="92"/>
        <end position="114"/>
    </location>
</feature>
<feature type="transmembrane region" description="Helical" evidence="1">
    <location>
        <begin position="6"/>
        <end position="28"/>
    </location>
</feature>
<proteinExistence type="predicted"/>
<keyword evidence="1" id="KW-0812">Transmembrane</keyword>
<sequence>MYLSFFTSSVSFLACIFHFYCFCCRLLFFESKILSFSQLFLPTNKKLKISDSENKKAFFLKTVSWCIIYLNFSKVLGISGNSESVSIQFEKYCLFIFNGSILLFIILGLCITVLNANRLCKNLQKEFIEFENSEIGAQVLKTCNGSDQASFGFAILKNSKKIVFPLGACFKNHEAVQKEIRILNEKFYQVLSEEEENEVSNLSGTNLIFLPWFFELDSVKEFCEKYKPNLFQRIGLFFLNNKNILFFLLKYIESLDQAFQKKAEIFGISEQCVLEKTMKIKIKWIITSFLCLESLFQDISGTDIDFRNDRKLENNPHVFFKEILKLAGEYFIDGVFSSIFLRLNLFSRYTVKSHPKINNIISKLKDKFEEDFIRIQVEYKQSRNLEYICDVGKLILDFLIKILWECSRHKKRFSRNVLIIRRIIWKDLSSCVTQDDLGRSKSKLDIRRRKLIEDYKDIAEYMVVSFLRKKLLNEFLESEIENKRVLKFLVEIYGLFVSGESGAVNTIDFIEEFAFKLILRNWKILRSVISKLKRSLLQIKFC</sequence>
<comment type="caution">
    <text evidence="2">The sequence shown here is derived from an EMBL/GenBank/DDBJ whole genome shotgun (WGS) entry which is preliminary data.</text>
</comment>
<dbReference type="AlphaFoldDB" id="A0A4Q9LCW8"/>
<dbReference type="Proteomes" id="UP000293045">
    <property type="component" value="Unassembled WGS sequence"/>
</dbReference>
<accession>A0A4Q9LCW8</accession>
<protein>
    <submittedName>
        <fullName evidence="2">Uncharacterized protein</fullName>
    </submittedName>
</protein>
<dbReference type="EMBL" id="PIXR01000633">
    <property type="protein sequence ID" value="TBU05727.1"/>
    <property type="molecule type" value="Genomic_DNA"/>
</dbReference>
<keyword evidence="1" id="KW-0472">Membrane</keyword>
<gene>
    <name evidence="2" type="ORF">CWI39_0633p0020</name>
</gene>